<dbReference type="Pfam" id="PF03031">
    <property type="entry name" value="NIF"/>
    <property type="match status" value="1"/>
</dbReference>
<evidence type="ECO:0000313" key="18">
    <source>
        <dbReference type="EMBL" id="PFH47484.1"/>
    </source>
</evidence>
<dbReference type="OrthoDB" id="287041at2759"/>
<dbReference type="GO" id="GO:0015031">
    <property type="term" value="P:protein transport"/>
    <property type="evidence" value="ECO:0007669"/>
    <property type="project" value="UniProtKB-KW"/>
</dbReference>
<feature type="domain" description="FCP1 homology" evidence="17">
    <location>
        <begin position="174"/>
        <end position="318"/>
    </location>
</feature>
<dbReference type="GO" id="GO:0005744">
    <property type="term" value="C:TIM23 mitochondrial import inner membrane translocase complex"/>
    <property type="evidence" value="ECO:0007669"/>
    <property type="project" value="UniProtKB-UniRule"/>
</dbReference>
<dbReference type="Gene3D" id="3.40.50.1000">
    <property type="entry name" value="HAD superfamily/HAD-like"/>
    <property type="match status" value="1"/>
</dbReference>
<keyword evidence="9" id="KW-1133">Transmembrane helix</keyword>
<keyword evidence="12" id="KW-0472">Membrane</keyword>
<evidence type="ECO:0000256" key="14">
    <source>
        <dbReference type="RuleBase" id="RU365079"/>
    </source>
</evidence>
<name>A0A2A9NDU9_9AGAR</name>
<dbReference type="Proteomes" id="UP000242287">
    <property type="component" value="Unassembled WGS sequence"/>
</dbReference>
<evidence type="ECO:0000256" key="12">
    <source>
        <dbReference type="ARBA" id="ARBA00023136"/>
    </source>
</evidence>
<evidence type="ECO:0000259" key="17">
    <source>
        <dbReference type="PROSITE" id="PS50969"/>
    </source>
</evidence>
<dbReference type="FunFam" id="3.40.50.1000:FF:000019">
    <property type="entry name" value="Mitochondrial import inner membrane translocase subunit TIM50"/>
    <property type="match status" value="1"/>
</dbReference>
<dbReference type="STRING" id="703135.A0A2A9NDU9"/>
<evidence type="ECO:0000256" key="3">
    <source>
        <dbReference type="ARBA" id="ARBA00020799"/>
    </source>
</evidence>
<keyword evidence="15" id="KW-0175">Coiled coil</keyword>
<feature type="region of interest" description="Disordered" evidence="16">
    <location>
        <begin position="438"/>
        <end position="480"/>
    </location>
</feature>
<dbReference type="CDD" id="cd07521">
    <property type="entry name" value="HAD_FCP1-like"/>
    <property type="match status" value="1"/>
</dbReference>
<keyword evidence="11 14" id="KW-0496">Mitochondrion</keyword>
<dbReference type="InterPro" id="IPR036412">
    <property type="entry name" value="HAD-like_sf"/>
</dbReference>
<keyword evidence="10 14" id="KW-0811">Translocation</keyword>
<keyword evidence="5" id="KW-0812">Transmembrane</keyword>
<dbReference type="InterPro" id="IPR004274">
    <property type="entry name" value="FCP1_dom"/>
</dbReference>
<feature type="compositionally biased region" description="Low complexity" evidence="16">
    <location>
        <begin position="468"/>
        <end position="480"/>
    </location>
</feature>
<evidence type="ECO:0000256" key="15">
    <source>
        <dbReference type="SAM" id="Coils"/>
    </source>
</evidence>
<keyword evidence="19" id="KW-1185">Reference proteome</keyword>
<proteinExistence type="inferred from homology"/>
<evidence type="ECO:0000256" key="1">
    <source>
        <dbReference type="ARBA" id="ARBA00004434"/>
    </source>
</evidence>
<evidence type="ECO:0000256" key="2">
    <source>
        <dbReference type="ARBA" id="ARBA00006344"/>
    </source>
</evidence>
<evidence type="ECO:0000256" key="10">
    <source>
        <dbReference type="ARBA" id="ARBA00023010"/>
    </source>
</evidence>
<dbReference type="PROSITE" id="PS50969">
    <property type="entry name" value="FCP1"/>
    <property type="match status" value="1"/>
</dbReference>
<keyword evidence="7 14" id="KW-0653">Protein transport</keyword>
<comment type="subcellular location">
    <subcellularLocation>
        <location evidence="1 14">Mitochondrion inner membrane</location>
        <topology evidence="1 14">Single-pass membrane protein</topology>
    </subcellularLocation>
</comment>
<evidence type="ECO:0000256" key="13">
    <source>
        <dbReference type="ARBA" id="ARBA00065975"/>
    </source>
</evidence>
<keyword evidence="6" id="KW-0999">Mitochondrion inner membrane</keyword>
<feature type="compositionally biased region" description="Pro residues" evidence="16">
    <location>
        <begin position="26"/>
        <end position="35"/>
    </location>
</feature>
<dbReference type="SUPFAM" id="SSF56784">
    <property type="entry name" value="HAD-like"/>
    <property type="match status" value="1"/>
</dbReference>
<keyword evidence="8 14" id="KW-0809">Transit peptide</keyword>
<dbReference type="InterPro" id="IPR023214">
    <property type="entry name" value="HAD_sf"/>
</dbReference>
<dbReference type="InterPro" id="IPR050365">
    <property type="entry name" value="TIM50"/>
</dbReference>
<evidence type="ECO:0000256" key="9">
    <source>
        <dbReference type="ARBA" id="ARBA00022989"/>
    </source>
</evidence>
<gene>
    <name evidence="18" type="ORF">AMATHDRAFT_67686</name>
</gene>
<reference evidence="18 19" key="1">
    <citation type="submission" date="2014-02" db="EMBL/GenBank/DDBJ databases">
        <title>Transposable element dynamics among asymbiotic and ectomycorrhizal Amanita fungi.</title>
        <authorList>
            <consortium name="DOE Joint Genome Institute"/>
            <person name="Hess J."/>
            <person name="Skrede I."/>
            <person name="Wolfe B."/>
            <person name="LaButti K."/>
            <person name="Ohm R.A."/>
            <person name="Grigoriev I.V."/>
            <person name="Pringle A."/>
        </authorList>
    </citation>
    <scope>NUCLEOTIDE SEQUENCE [LARGE SCALE GENOMIC DNA]</scope>
    <source>
        <strain evidence="18 19">SKay4041</strain>
    </source>
</reference>
<evidence type="ECO:0000256" key="5">
    <source>
        <dbReference type="ARBA" id="ARBA00022692"/>
    </source>
</evidence>
<organism evidence="18 19">
    <name type="scientific">Amanita thiersii Skay4041</name>
    <dbReference type="NCBI Taxonomy" id="703135"/>
    <lineage>
        <taxon>Eukaryota</taxon>
        <taxon>Fungi</taxon>
        <taxon>Dikarya</taxon>
        <taxon>Basidiomycota</taxon>
        <taxon>Agaricomycotina</taxon>
        <taxon>Agaricomycetes</taxon>
        <taxon>Agaricomycetidae</taxon>
        <taxon>Agaricales</taxon>
        <taxon>Pluteineae</taxon>
        <taxon>Amanitaceae</taxon>
        <taxon>Amanita</taxon>
    </lineage>
</organism>
<dbReference type="AlphaFoldDB" id="A0A2A9NDU9"/>
<comment type="similarity">
    <text evidence="2 14">Belongs to the TIM50 family.</text>
</comment>
<evidence type="ECO:0000256" key="4">
    <source>
        <dbReference type="ARBA" id="ARBA00022448"/>
    </source>
</evidence>
<evidence type="ECO:0000313" key="19">
    <source>
        <dbReference type="Proteomes" id="UP000242287"/>
    </source>
</evidence>
<feature type="compositionally biased region" description="Basic and acidic residues" evidence="16">
    <location>
        <begin position="440"/>
        <end position="449"/>
    </location>
</feature>
<sequence>MFSVLTRPIQRRTVLYTARCMSQHVPRPPPPPPLPSSSKQPAEPTPEQSAQVPPETTEKVDTSSLPNLDFLPAEVKEEPKRTGAKSAKDSLTTGERQRRHMLRVSLGMLLLGLGINAVYMGREWDAEELESRRMRLQEAPATRWGRTKKRFSDLFNFFSEPVWSELLPPPLPPPHGKPYTLVVSLDDLLVTSTWDRQHGWRTAKRPGVDYFLAYVSQFYEVVVFTTQNSYTAMPVLDKLDRYNFFISHRLFREHTRTVNGSPVKDLDYLNRDLSKVVCLDTDPEHYAIHPGNAIVIPKWKGDPKDKGLIAMIPFLESIAIYKPSDVRPILDVYHDKDIPTEYAKKEAEAKARHIEEWKKKNKGVSSSGVARLFGLQSSSTSPMGGPPPTYLEQKRREAQLQYMEEQKYLESHKDELEQFMKQQEEALASQVPNSLWDAIDQLKGRKEQQPDAAADTTTVPISSPPSAEPAQSQPQQSSKA</sequence>
<evidence type="ECO:0000256" key="16">
    <source>
        <dbReference type="SAM" id="MobiDB-lite"/>
    </source>
</evidence>
<protein>
    <recommendedName>
        <fullName evidence="3 14">Mitochondrial import inner membrane translocase subunit TIM50</fullName>
    </recommendedName>
</protein>
<evidence type="ECO:0000256" key="11">
    <source>
        <dbReference type="ARBA" id="ARBA00023128"/>
    </source>
</evidence>
<dbReference type="EMBL" id="KZ302109">
    <property type="protein sequence ID" value="PFH47484.1"/>
    <property type="molecule type" value="Genomic_DNA"/>
</dbReference>
<accession>A0A2A9NDU9</accession>
<feature type="coiled-coil region" evidence="15">
    <location>
        <begin position="402"/>
        <end position="429"/>
    </location>
</feature>
<comment type="subunit">
    <text evidence="13">Component of the TIM23 complex, at least composed of TIM23, TIM17 and TIM50. Interacts with preproteins in transit.</text>
</comment>
<dbReference type="SMART" id="SM00577">
    <property type="entry name" value="CPDc"/>
    <property type="match status" value="1"/>
</dbReference>
<comment type="function">
    <text evidence="14">Essential component of the TIM23 complex, a complex that mediates the translocation of transit peptide-containing proteins across the mitochondrial inner membrane.</text>
</comment>
<feature type="region of interest" description="Disordered" evidence="16">
    <location>
        <begin position="21"/>
        <end position="96"/>
    </location>
</feature>
<evidence type="ECO:0000256" key="8">
    <source>
        <dbReference type="ARBA" id="ARBA00022946"/>
    </source>
</evidence>
<dbReference type="PANTHER" id="PTHR12210">
    <property type="entry name" value="DULLARD PROTEIN PHOSPHATASE"/>
    <property type="match status" value="1"/>
</dbReference>
<evidence type="ECO:0000256" key="6">
    <source>
        <dbReference type="ARBA" id="ARBA00022792"/>
    </source>
</evidence>
<keyword evidence="4 14" id="KW-0813">Transport</keyword>
<evidence type="ECO:0000256" key="7">
    <source>
        <dbReference type="ARBA" id="ARBA00022927"/>
    </source>
</evidence>